<reference evidence="2" key="1">
    <citation type="submission" date="2021-07" db="EMBL/GenBank/DDBJ databases">
        <authorList>
            <person name="Durling M."/>
        </authorList>
    </citation>
    <scope>NUCLEOTIDE SEQUENCE</scope>
</reference>
<evidence type="ECO:0000313" key="2">
    <source>
        <dbReference type="EMBL" id="CAG8971560.1"/>
    </source>
</evidence>
<dbReference type="AlphaFoldDB" id="A0A9N9LE88"/>
<gene>
    <name evidence="2" type="ORF">HYALB_00005456</name>
</gene>
<feature type="signal peptide" evidence="1">
    <location>
        <begin position="1"/>
        <end position="18"/>
    </location>
</feature>
<dbReference type="EMBL" id="CAJVRM010000021">
    <property type="protein sequence ID" value="CAG8971560.1"/>
    <property type="molecule type" value="Genomic_DNA"/>
</dbReference>
<evidence type="ECO:0000313" key="3">
    <source>
        <dbReference type="Proteomes" id="UP000701801"/>
    </source>
</evidence>
<accession>A0A9N9LE88</accession>
<sequence>MTSLTLLLTLALVTLTFAAPNPDDSDENVPEEPCDQPGCVTSCGKAGVAINVCRDGGGTNCVCKKPGEPGYGTGKG</sequence>
<protein>
    <submittedName>
        <fullName evidence="2">Uncharacterized protein</fullName>
    </submittedName>
</protein>
<keyword evidence="1" id="KW-0732">Signal</keyword>
<proteinExistence type="predicted"/>
<dbReference type="OrthoDB" id="10321181at2759"/>
<organism evidence="2 3">
    <name type="scientific">Hymenoscyphus albidus</name>
    <dbReference type="NCBI Taxonomy" id="595503"/>
    <lineage>
        <taxon>Eukaryota</taxon>
        <taxon>Fungi</taxon>
        <taxon>Dikarya</taxon>
        <taxon>Ascomycota</taxon>
        <taxon>Pezizomycotina</taxon>
        <taxon>Leotiomycetes</taxon>
        <taxon>Helotiales</taxon>
        <taxon>Helotiaceae</taxon>
        <taxon>Hymenoscyphus</taxon>
    </lineage>
</organism>
<dbReference type="Proteomes" id="UP000701801">
    <property type="component" value="Unassembled WGS sequence"/>
</dbReference>
<evidence type="ECO:0000256" key="1">
    <source>
        <dbReference type="SAM" id="SignalP"/>
    </source>
</evidence>
<keyword evidence="3" id="KW-1185">Reference proteome</keyword>
<name>A0A9N9LE88_9HELO</name>
<comment type="caution">
    <text evidence="2">The sequence shown here is derived from an EMBL/GenBank/DDBJ whole genome shotgun (WGS) entry which is preliminary data.</text>
</comment>
<feature type="chain" id="PRO_5040351630" evidence="1">
    <location>
        <begin position="19"/>
        <end position="76"/>
    </location>
</feature>